<name>A0ABS3YCB6_9BACT</name>
<gene>
    <name evidence="1" type="ORF">J7I43_06970</name>
</gene>
<comment type="caution">
    <text evidence="1">The sequence shown here is derived from an EMBL/GenBank/DDBJ whole genome shotgun (WGS) entry which is preliminary data.</text>
</comment>
<protein>
    <submittedName>
        <fullName evidence="1">Uncharacterized protein</fullName>
    </submittedName>
</protein>
<evidence type="ECO:0000313" key="1">
    <source>
        <dbReference type="EMBL" id="MBO9151943.1"/>
    </source>
</evidence>
<accession>A0ABS3YCB6</accession>
<dbReference type="RefSeq" id="WP_209144620.1">
    <property type="nucleotide sequence ID" value="NZ_JAGHKP010000001.1"/>
</dbReference>
<keyword evidence="2" id="KW-1185">Reference proteome</keyword>
<dbReference type="EMBL" id="JAGHKP010000001">
    <property type="protein sequence ID" value="MBO9151943.1"/>
    <property type="molecule type" value="Genomic_DNA"/>
</dbReference>
<proteinExistence type="predicted"/>
<evidence type="ECO:0000313" key="2">
    <source>
        <dbReference type="Proteomes" id="UP000679126"/>
    </source>
</evidence>
<dbReference type="Proteomes" id="UP000679126">
    <property type="component" value="Unassembled WGS sequence"/>
</dbReference>
<organism evidence="1 2">
    <name type="scientific">Chitinophaga chungangae</name>
    <dbReference type="NCBI Taxonomy" id="2821488"/>
    <lineage>
        <taxon>Bacteria</taxon>
        <taxon>Pseudomonadati</taxon>
        <taxon>Bacteroidota</taxon>
        <taxon>Chitinophagia</taxon>
        <taxon>Chitinophagales</taxon>
        <taxon>Chitinophagaceae</taxon>
        <taxon>Chitinophaga</taxon>
    </lineage>
</organism>
<reference evidence="2" key="1">
    <citation type="submission" date="2021-03" db="EMBL/GenBank/DDBJ databases">
        <title>Assistant Professor.</title>
        <authorList>
            <person name="Huq M.A."/>
        </authorList>
    </citation>
    <scope>NUCLEOTIDE SEQUENCE [LARGE SCALE GENOMIC DNA]</scope>
    <source>
        <strain evidence="2">MAH-28</strain>
    </source>
</reference>
<sequence>MVGEALRLLKTGCPEGALQEKMKTIFLPENEQGNDYGVWIEDEPVRISEKWYVWKINEPFKDVGKLEGENREGEIGVIVNPYDVVERIKTGKYSFFYPGFE</sequence>